<dbReference type="EMBL" id="VRZA01000008">
    <property type="protein sequence ID" value="TXS90336.1"/>
    <property type="molecule type" value="Genomic_DNA"/>
</dbReference>
<evidence type="ECO:0000313" key="5">
    <source>
        <dbReference type="Proteomes" id="UP000321039"/>
    </source>
</evidence>
<feature type="domain" description="MmgE/PrpD C-terminal" evidence="3">
    <location>
        <begin position="269"/>
        <end position="432"/>
    </location>
</feature>
<sequence>MTLSAQVAEHITTCPVDSLSATARDATRRALLDAVGVMIAASRLSQDVQPFLAEASASDGPCLVLGGAHRSSALAAAGANGALAHALDFEDTFDAAALHPNAAMIPAAMAVAEQRGGVDGATFVTALALGCDLVCRLGLALREPVSERGWYPPLLLGAYGATAACARIAGLSAEQTLDALSLTLCIGSAPGAIGSDPRTTLRATREAFAAEAAVRAVALAARGVRGFEQPLEGTDGFYALYAGGNFDSDAILSSLGQFFYGEQLSFKRWPTCRGTHTFIEMALALREENPDAIGNIQEISVDIGAIQRQLIEPRERKSAPLSAIDARFSIPFTVALALLKGEVTLHNVAGCLEDPDVLALSAKVTPRPRPDWGRDHATAGAMQVTLADGNVWRGERLIALGHPDHPLDTDELVAKFCAAFSLAGNPQQAATAAQQLLSIDTRARSDFGFLAID</sequence>
<dbReference type="GO" id="GO:0016829">
    <property type="term" value="F:lyase activity"/>
    <property type="evidence" value="ECO:0007669"/>
    <property type="project" value="InterPro"/>
</dbReference>
<dbReference type="InterPro" id="IPR045336">
    <property type="entry name" value="MmgE_PrpD_N"/>
</dbReference>
<dbReference type="InterPro" id="IPR042188">
    <property type="entry name" value="MmgE/PrpD_sf_2"/>
</dbReference>
<dbReference type="Pfam" id="PF19305">
    <property type="entry name" value="MmgE_PrpD_C"/>
    <property type="match status" value="1"/>
</dbReference>
<dbReference type="AlphaFoldDB" id="A0A5C8ZP92"/>
<comment type="caution">
    <text evidence="4">The sequence shown here is derived from an EMBL/GenBank/DDBJ whole genome shotgun (WGS) entry which is preliminary data.</text>
</comment>
<dbReference type="InterPro" id="IPR045337">
    <property type="entry name" value="MmgE_PrpD_C"/>
</dbReference>
<feature type="domain" description="MmgE/PrpD N-terminal" evidence="2">
    <location>
        <begin position="6"/>
        <end position="245"/>
    </location>
</feature>
<dbReference type="InterPro" id="IPR036148">
    <property type="entry name" value="MmgE/PrpD_sf"/>
</dbReference>
<dbReference type="SUPFAM" id="SSF103378">
    <property type="entry name" value="2-methylcitrate dehydratase PrpD"/>
    <property type="match status" value="1"/>
</dbReference>
<name>A0A5C8ZP92_9GAMM</name>
<organism evidence="4 5">
    <name type="scientific">Parahaliea maris</name>
    <dbReference type="NCBI Taxonomy" id="2716870"/>
    <lineage>
        <taxon>Bacteria</taxon>
        <taxon>Pseudomonadati</taxon>
        <taxon>Pseudomonadota</taxon>
        <taxon>Gammaproteobacteria</taxon>
        <taxon>Cellvibrionales</taxon>
        <taxon>Halieaceae</taxon>
        <taxon>Parahaliea</taxon>
    </lineage>
</organism>
<gene>
    <name evidence="4" type="ORF">FV139_18560</name>
</gene>
<dbReference type="InterPro" id="IPR005656">
    <property type="entry name" value="MmgE_PrpD"/>
</dbReference>
<evidence type="ECO:0000313" key="4">
    <source>
        <dbReference type="EMBL" id="TXS90336.1"/>
    </source>
</evidence>
<comment type="similarity">
    <text evidence="1">Belongs to the PrpD family.</text>
</comment>
<keyword evidence="5" id="KW-1185">Reference proteome</keyword>
<dbReference type="InterPro" id="IPR042183">
    <property type="entry name" value="MmgE/PrpD_sf_1"/>
</dbReference>
<protein>
    <submittedName>
        <fullName evidence="4">MmgE/PrpD family protein</fullName>
    </submittedName>
</protein>
<dbReference type="Gene3D" id="3.30.1330.120">
    <property type="entry name" value="2-methylcitrate dehydratase PrpD"/>
    <property type="match status" value="1"/>
</dbReference>
<dbReference type="Pfam" id="PF03972">
    <property type="entry name" value="MmgE_PrpD_N"/>
    <property type="match status" value="1"/>
</dbReference>
<dbReference type="Proteomes" id="UP000321039">
    <property type="component" value="Unassembled WGS sequence"/>
</dbReference>
<evidence type="ECO:0000259" key="3">
    <source>
        <dbReference type="Pfam" id="PF19305"/>
    </source>
</evidence>
<evidence type="ECO:0000256" key="1">
    <source>
        <dbReference type="ARBA" id="ARBA00006174"/>
    </source>
</evidence>
<reference evidence="4 5" key="1">
    <citation type="submission" date="2019-08" db="EMBL/GenBank/DDBJ databases">
        <title>Parahaliea maris sp. nov., isolated from the surface seawater.</title>
        <authorList>
            <person name="Liu Y."/>
        </authorList>
    </citation>
    <scope>NUCLEOTIDE SEQUENCE [LARGE SCALE GENOMIC DNA]</scope>
    <source>
        <strain evidence="4 5">HSLHS9</strain>
    </source>
</reference>
<accession>A0A5C8ZP92</accession>
<dbReference type="PANTHER" id="PTHR16943:SF8">
    <property type="entry name" value="2-METHYLCITRATE DEHYDRATASE"/>
    <property type="match status" value="1"/>
</dbReference>
<dbReference type="PANTHER" id="PTHR16943">
    <property type="entry name" value="2-METHYLCITRATE DEHYDRATASE-RELATED"/>
    <property type="match status" value="1"/>
</dbReference>
<proteinExistence type="inferred from homology"/>
<dbReference type="Gene3D" id="1.10.4100.10">
    <property type="entry name" value="2-methylcitrate dehydratase PrpD"/>
    <property type="match status" value="1"/>
</dbReference>
<evidence type="ECO:0000259" key="2">
    <source>
        <dbReference type="Pfam" id="PF03972"/>
    </source>
</evidence>